<organism evidence="4 5">
    <name type="scientific">Carex littledalei</name>
    <dbReference type="NCBI Taxonomy" id="544730"/>
    <lineage>
        <taxon>Eukaryota</taxon>
        <taxon>Viridiplantae</taxon>
        <taxon>Streptophyta</taxon>
        <taxon>Embryophyta</taxon>
        <taxon>Tracheophyta</taxon>
        <taxon>Spermatophyta</taxon>
        <taxon>Magnoliopsida</taxon>
        <taxon>Liliopsida</taxon>
        <taxon>Poales</taxon>
        <taxon>Cyperaceae</taxon>
        <taxon>Cyperoideae</taxon>
        <taxon>Cariceae</taxon>
        <taxon>Carex</taxon>
        <taxon>Carex subgen. Euthyceras</taxon>
    </lineage>
</organism>
<dbReference type="SUPFAM" id="SSF46565">
    <property type="entry name" value="Chaperone J-domain"/>
    <property type="match status" value="1"/>
</dbReference>
<dbReference type="InterPro" id="IPR036869">
    <property type="entry name" value="J_dom_sf"/>
</dbReference>
<feature type="domain" description="J" evidence="3">
    <location>
        <begin position="14"/>
        <end position="68"/>
    </location>
</feature>
<keyword evidence="2" id="KW-0472">Membrane</keyword>
<comment type="caution">
    <text evidence="4">The sequence shown here is derived from an EMBL/GenBank/DDBJ whole genome shotgun (WGS) entry which is preliminary data.</text>
</comment>
<keyword evidence="2" id="KW-1133">Transmembrane helix</keyword>
<feature type="region of interest" description="Disordered" evidence="1">
    <location>
        <begin position="1"/>
        <end position="24"/>
    </location>
</feature>
<evidence type="ECO:0000313" key="5">
    <source>
        <dbReference type="Proteomes" id="UP000623129"/>
    </source>
</evidence>
<accession>A0A833RD12</accession>
<keyword evidence="5" id="KW-1185">Reference proteome</keyword>
<evidence type="ECO:0000313" key="4">
    <source>
        <dbReference type="EMBL" id="KAF3339077.1"/>
    </source>
</evidence>
<evidence type="ECO:0000256" key="1">
    <source>
        <dbReference type="SAM" id="MobiDB-lite"/>
    </source>
</evidence>
<sequence length="112" mass="12729">MAAKVTEQRQMEKEGIDAEGVERTATQQEIKKAYKNLALRLHPDKNPGDEVISILGDEEKRSNYDRTGTTDDDAFFYKNCDEIVIKMLILCLQLVVLVELKLVVLVFVLEAD</sequence>
<dbReference type="GO" id="GO:0005783">
    <property type="term" value="C:endoplasmic reticulum"/>
    <property type="evidence" value="ECO:0007669"/>
    <property type="project" value="UniProtKB-ARBA"/>
</dbReference>
<dbReference type="Gene3D" id="1.10.287.110">
    <property type="entry name" value="DnaJ domain"/>
    <property type="match status" value="1"/>
</dbReference>
<dbReference type="InterPro" id="IPR001623">
    <property type="entry name" value="DnaJ_domain"/>
</dbReference>
<dbReference type="OrthoDB" id="445556at2759"/>
<feature type="transmembrane region" description="Helical" evidence="2">
    <location>
        <begin position="87"/>
        <end position="109"/>
    </location>
</feature>
<keyword evidence="2" id="KW-0812">Transmembrane</keyword>
<feature type="compositionally biased region" description="Basic and acidic residues" evidence="1">
    <location>
        <begin position="1"/>
        <end position="22"/>
    </location>
</feature>
<dbReference type="PROSITE" id="PS50076">
    <property type="entry name" value="DNAJ_2"/>
    <property type="match status" value="1"/>
</dbReference>
<name>A0A833RD12_9POAL</name>
<dbReference type="Proteomes" id="UP000623129">
    <property type="component" value="Unassembled WGS sequence"/>
</dbReference>
<reference evidence="4" key="1">
    <citation type="submission" date="2020-01" db="EMBL/GenBank/DDBJ databases">
        <title>Genome sequence of Kobresia littledalei, the first chromosome-level genome in the family Cyperaceae.</title>
        <authorList>
            <person name="Qu G."/>
        </authorList>
    </citation>
    <scope>NUCLEOTIDE SEQUENCE</scope>
    <source>
        <strain evidence="4">C.B.Clarke</strain>
        <tissue evidence="4">Leaf</tissue>
    </source>
</reference>
<dbReference type="PANTHER" id="PTHR44916">
    <property type="entry name" value="CHAPERONE DNAJ-DOMAIN SUPERFAMILY PROTEIN-RELATED"/>
    <property type="match status" value="1"/>
</dbReference>
<dbReference type="Pfam" id="PF00226">
    <property type="entry name" value="DnaJ"/>
    <property type="match status" value="1"/>
</dbReference>
<dbReference type="EMBL" id="SWLB01000004">
    <property type="protein sequence ID" value="KAF3339077.1"/>
    <property type="molecule type" value="Genomic_DNA"/>
</dbReference>
<evidence type="ECO:0000256" key="2">
    <source>
        <dbReference type="SAM" id="Phobius"/>
    </source>
</evidence>
<dbReference type="PANTHER" id="PTHR44916:SF1">
    <property type="entry name" value="CHAPERONE DNAJ-DOMAIN SUPERFAMILY PROTEIN-RELATED"/>
    <property type="match status" value="1"/>
</dbReference>
<protein>
    <submittedName>
        <fullName evidence="4">Chaperone protein dnaJ 6-like protein</fullName>
    </submittedName>
</protein>
<dbReference type="AlphaFoldDB" id="A0A833RD12"/>
<dbReference type="CDD" id="cd06257">
    <property type="entry name" value="DnaJ"/>
    <property type="match status" value="1"/>
</dbReference>
<evidence type="ECO:0000259" key="3">
    <source>
        <dbReference type="PROSITE" id="PS50076"/>
    </source>
</evidence>
<dbReference type="InterPro" id="IPR042977">
    <property type="entry name" value="AtJ6-like"/>
</dbReference>
<gene>
    <name evidence="4" type="ORF">FCM35_KLT16548</name>
</gene>
<proteinExistence type="predicted"/>
<dbReference type="PRINTS" id="PR00625">
    <property type="entry name" value="JDOMAIN"/>
</dbReference>
<dbReference type="SMART" id="SM00271">
    <property type="entry name" value="DnaJ"/>
    <property type="match status" value="1"/>
</dbReference>